<evidence type="ECO:0000259" key="12">
    <source>
        <dbReference type="Pfam" id="PF07885"/>
    </source>
</evidence>
<dbReference type="AlphaFoldDB" id="A0A0W8FGA8"/>
<dbReference type="Pfam" id="PF07885">
    <property type="entry name" value="Ion_trans_2"/>
    <property type="match status" value="1"/>
</dbReference>
<proteinExistence type="predicted"/>
<gene>
    <name evidence="13" type="ORF">ASZ90_010371</name>
</gene>
<evidence type="ECO:0000256" key="5">
    <source>
        <dbReference type="ARBA" id="ARBA00022826"/>
    </source>
</evidence>
<keyword evidence="3" id="KW-0633">Potassium transport</keyword>
<evidence type="ECO:0000256" key="9">
    <source>
        <dbReference type="ARBA" id="ARBA00023136"/>
    </source>
</evidence>
<keyword evidence="7 11" id="KW-1133">Transmembrane helix</keyword>
<evidence type="ECO:0000313" key="13">
    <source>
        <dbReference type="EMBL" id="KUG19897.1"/>
    </source>
</evidence>
<evidence type="ECO:0000256" key="7">
    <source>
        <dbReference type="ARBA" id="ARBA00022989"/>
    </source>
</evidence>
<keyword evidence="9 11" id="KW-0472">Membrane</keyword>
<evidence type="ECO:0000256" key="11">
    <source>
        <dbReference type="SAM" id="Phobius"/>
    </source>
</evidence>
<organism evidence="13">
    <name type="scientific">hydrocarbon metagenome</name>
    <dbReference type="NCBI Taxonomy" id="938273"/>
    <lineage>
        <taxon>unclassified sequences</taxon>
        <taxon>metagenomes</taxon>
        <taxon>ecological metagenomes</taxon>
    </lineage>
</organism>
<keyword evidence="6" id="KW-0630">Potassium</keyword>
<comment type="caution">
    <text evidence="13">The sequence shown here is derived from an EMBL/GenBank/DDBJ whole genome shotgun (WGS) entry which is preliminary data.</text>
</comment>
<evidence type="ECO:0000256" key="10">
    <source>
        <dbReference type="ARBA" id="ARBA00023303"/>
    </source>
</evidence>
<evidence type="ECO:0000256" key="6">
    <source>
        <dbReference type="ARBA" id="ARBA00022958"/>
    </source>
</evidence>
<dbReference type="PANTHER" id="PTHR10027:SF10">
    <property type="entry name" value="SLOWPOKE 2, ISOFORM D"/>
    <property type="match status" value="1"/>
</dbReference>
<dbReference type="PANTHER" id="PTHR10027">
    <property type="entry name" value="CALCIUM-ACTIVATED POTASSIUM CHANNEL ALPHA CHAIN"/>
    <property type="match status" value="1"/>
</dbReference>
<feature type="domain" description="Potassium channel" evidence="12">
    <location>
        <begin position="41"/>
        <end position="113"/>
    </location>
</feature>
<evidence type="ECO:0000256" key="8">
    <source>
        <dbReference type="ARBA" id="ARBA00023065"/>
    </source>
</evidence>
<feature type="transmembrane region" description="Helical" evidence="11">
    <location>
        <begin position="37"/>
        <end position="56"/>
    </location>
</feature>
<dbReference type="GO" id="GO:0016020">
    <property type="term" value="C:membrane"/>
    <property type="evidence" value="ECO:0007669"/>
    <property type="project" value="UniProtKB-SubCell"/>
</dbReference>
<keyword evidence="8" id="KW-0406">Ion transport</keyword>
<keyword evidence="10" id="KW-0407">Ion channel</keyword>
<dbReference type="EMBL" id="LNQE01001247">
    <property type="protein sequence ID" value="KUG19897.1"/>
    <property type="molecule type" value="Genomic_DNA"/>
</dbReference>
<dbReference type="SUPFAM" id="SSF81324">
    <property type="entry name" value="Voltage-gated potassium channels"/>
    <property type="match status" value="1"/>
</dbReference>
<evidence type="ECO:0000256" key="3">
    <source>
        <dbReference type="ARBA" id="ARBA00022538"/>
    </source>
</evidence>
<evidence type="ECO:0000256" key="2">
    <source>
        <dbReference type="ARBA" id="ARBA00022448"/>
    </source>
</evidence>
<dbReference type="InterPro" id="IPR013099">
    <property type="entry name" value="K_chnl_dom"/>
</dbReference>
<comment type="subcellular location">
    <subcellularLocation>
        <location evidence="1">Membrane</location>
        <topology evidence="1">Multi-pass membrane protein</topology>
    </subcellularLocation>
</comment>
<name>A0A0W8FGA8_9ZZZZ</name>
<dbReference type="InterPro" id="IPR047871">
    <property type="entry name" value="K_chnl_Slo-like"/>
</dbReference>
<keyword evidence="5" id="KW-0631">Potassium channel</keyword>
<feature type="transmembrane region" description="Helical" evidence="11">
    <location>
        <begin position="128"/>
        <end position="146"/>
    </location>
</feature>
<dbReference type="GO" id="GO:0005267">
    <property type="term" value="F:potassium channel activity"/>
    <property type="evidence" value="ECO:0007669"/>
    <property type="project" value="UniProtKB-KW"/>
</dbReference>
<accession>A0A0W8FGA8</accession>
<evidence type="ECO:0000256" key="1">
    <source>
        <dbReference type="ARBA" id="ARBA00004141"/>
    </source>
</evidence>
<keyword evidence="4 11" id="KW-0812">Transmembrane</keyword>
<sequence>MVAAGTPYFNNGRLTYLLYAISPKGEEMDAAIFRFRIYLLVLTAVIAGGVAGFMLVEGLSPLDALYFVVVSIATVGYGDIHPATDAGKALVVIFILAGVGTFVAAAGSALEMMMAGRERRDRFRKMNMLIGVFFSEAGTGMLRYLASRDPDLAAIREDLIVTAAWSERDYARVCRRLKDYAYRIDMQQVDLEAVRRFLDEKRGILLQLLQNPALLEHDDFAGVLSAVFHLTEELEVRDDLTRLPAMDVAHLRSDTERIYRLLTYQWLAYMKHLKEHFPYLYSLALRTNPFDENASPVIR</sequence>
<protein>
    <recommendedName>
        <fullName evidence="12">Potassium channel domain-containing protein</fullName>
    </recommendedName>
</protein>
<dbReference type="Gene3D" id="1.10.287.70">
    <property type="match status" value="1"/>
</dbReference>
<reference evidence="13" key="1">
    <citation type="journal article" date="2015" name="Proc. Natl. Acad. Sci. U.S.A.">
        <title>Networks of energetic and metabolic interactions define dynamics in microbial communities.</title>
        <authorList>
            <person name="Embree M."/>
            <person name="Liu J.K."/>
            <person name="Al-Bassam M.M."/>
            <person name="Zengler K."/>
        </authorList>
    </citation>
    <scope>NUCLEOTIDE SEQUENCE</scope>
</reference>
<keyword evidence="2" id="KW-0813">Transport</keyword>
<feature type="transmembrane region" description="Helical" evidence="11">
    <location>
        <begin position="86"/>
        <end position="107"/>
    </location>
</feature>
<evidence type="ECO:0000256" key="4">
    <source>
        <dbReference type="ARBA" id="ARBA00022692"/>
    </source>
</evidence>